<keyword evidence="1" id="KW-0472">Membrane</keyword>
<dbReference type="HOGENOM" id="CLU_1110922_0_0_11"/>
<feature type="transmembrane region" description="Helical" evidence="1">
    <location>
        <begin position="188"/>
        <end position="209"/>
    </location>
</feature>
<keyword evidence="3" id="KW-1185">Reference proteome</keyword>
<dbReference type="AlphaFoldDB" id="C9ZC94"/>
<feature type="transmembrane region" description="Helical" evidence="1">
    <location>
        <begin position="50"/>
        <end position="73"/>
    </location>
</feature>
<evidence type="ECO:0000313" key="2">
    <source>
        <dbReference type="EMBL" id="CBG73294.1"/>
    </source>
</evidence>
<dbReference type="EMBL" id="FN554889">
    <property type="protein sequence ID" value="CBG73294.1"/>
    <property type="molecule type" value="Genomic_DNA"/>
</dbReference>
<proteinExistence type="predicted"/>
<dbReference type="KEGG" id="scb:SCAB_62761"/>
<keyword evidence="1" id="KW-1133">Transmembrane helix</keyword>
<evidence type="ECO:0000313" key="3">
    <source>
        <dbReference type="Proteomes" id="UP000001444"/>
    </source>
</evidence>
<reference evidence="2 3" key="1">
    <citation type="journal article" date="2010" name="Mol. Plant Microbe Interact.">
        <title>Streptomyces scabies 87-22 contains a coronafacic acid-like biosynthetic cluster that contributes to plant-microbe interactions.</title>
        <authorList>
            <person name="Bignell D.R."/>
            <person name="Seipke R.F."/>
            <person name="Huguet-Tapia J.C."/>
            <person name="Chambers A.H."/>
            <person name="Parry R.J."/>
            <person name="Loria R."/>
        </authorList>
    </citation>
    <scope>NUCLEOTIDE SEQUENCE [LARGE SCALE GENOMIC DNA]</scope>
    <source>
        <strain evidence="2 3">87.22</strain>
    </source>
</reference>
<evidence type="ECO:0000256" key="1">
    <source>
        <dbReference type="SAM" id="Phobius"/>
    </source>
</evidence>
<accession>C9ZC94</accession>
<dbReference type="Proteomes" id="UP000001444">
    <property type="component" value="Chromosome"/>
</dbReference>
<name>C9ZC94_STRSW</name>
<sequence length="250" mass="27335">MGRARWARPWHALQRPGGQPGVRQTCIALRGMTTLPVRNALGMAAEMTEAFAATVAAVAPVVLLVAVVEVVGYERERRERGHRFVGAAVGITDLASQARRVGRMGDAALLVRLRTVQEIHEVYPGVARALARKLGVSVPVGTKKAWVHRLRWLKWIAWACWATVLVAQAVAAMIALNALRDLSHVNPMADEVCAVIVSVGVGWVALWPIARVTFAYTWGGFEAMSEHVKANDPFLRALQDRIAQLEAEQV</sequence>
<keyword evidence="1" id="KW-0812">Transmembrane</keyword>
<gene>
    <name evidence="2" type="ordered locus">SCAB_62761</name>
</gene>
<dbReference type="STRING" id="680198.SCAB_62761"/>
<feature type="transmembrane region" description="Helical" evidence="1">
    <location>
        <begin position="152"/>
        <end position="176"/>
    </location>
</feature>
<organism evidence="2 3">
    <name type="scientific">Streptomyces scabiei (strain 87.22)</name>
    <dbReference type="NCBI Taxonomy" id="680198"/>
    <lineage>
        <taxon>Bacteria</taxon>
        <taxon>Bacillati</taxon>
        <taxon>Actinomycetota</taxon>
        <taxon>Actinomycetes</taxon>
        <taxon>Kitasatosporales</taxon>
        <taxon>Streptomycetaceae</taxon>
        <taxon>Streptomyces</taxon>
    </lineage>
</organism>
<protein>
    <submittedName>
        <fullName evidence="2">Putative membrane protein</fullName>
    </submittedName>
</protein>